<dbReference type="Gene3D" id="1.20.58.390">
    <property type="entry name" value="Neurotransmitter-gated ion-channel transmembrane domain"/>
    <property type="match status" value="1"/>
</dbReference>
<protein>
    <recommendedName>
        <fullName evidence="2">Neurotransmitter-gated ion-channel transmembrane domain-containing protein</fullName>
    </recommendedName>
</protein>
<name>A0A9J6F0B1_RHIMP</name>
<evidence type="ECO:0000259" key="2">
    <source>
        <dbReference type="Pfam" id="PF02932"/>
    </source>
</evidence>
<proteinExistence type="predicted"/>
<gene>
    <name evidence="3" type="ORF">HPB51_009191</name>
</gene>
<dbReference type="AlphaFoldDB" id="A0A9J6F0B1"/>
<dbReference type="GO" id="GO:0006811">
    <property type="term" value="P:monoatomic ion transport"/>
    <property type="evidence" value="ECO:0007669"/>
    <property type="project" value="InterPro"/>
</dbReference>
<reference evidence="3" key="2">
    <citation type="submission" date="2021-09" db="EMBL/GenBank/DDBJ databases">
        <authorList>
            <person name="Jia N."/>
            <person name="Wang J."/>
            <person name="Shi W."/>
            <person name="Du L."/>
            <person name="Sun Y."/>
            <person name="Zhan W."/>
            <person name="Jiang J."/>
            <person name="Wang Q."/>
            <person name="Zhang B."/>
            <person name="Ji P."/>
            <person name="Sakyi L.B."/>
            <person name="Cui X."/>
            <person name="Yuan T."/>
            <person name="Jiang B."/>
            <person name="Yang W."/>
            <person name="Lam T.T.-Y."/>
            <person name="Chang Q."/>
            <person name="Ding S."/>
            <person name="Wang X."/>
            <person name="Zhu J."/>
            <person name="Ruan X."/>
            <person name="Zhao L."/>
            <person name="Wei J."/>
            <person name="Que T."/>
            <person name="Du C."/>
            <person name="Cheng J."/>
            <person name="Dai P."/>
            <person name="Han X."/>
            <person name="Huang E."/>
            <person name="Gao Y."/>
            <person name="Liu J."/>
            <person name="Shao H."/>
            <person name="Ye R."/>
            <person name="Li L."/>
            <person name="Wei W."/>
            <person name="Wang X."/>
            <person name="Wang C."/>
            <person name="Huo Q."/>
            <person name="Li W."/>
            <person name="Guo W."/>
            <person name="Chen H."/>
            <person name="Chen S."/>
            <person name="Zhou L."/>
            <person name="Zhou L."/>
            <person name="Ni X."/>
            <person name="Tian J."/>
            <person name="Zhou Y."/>
            <person name="Sheng Y."/>
            <person name="Liu T."/>
            <person name="Pan Y."/>
            <person name="Xia L."/>
            <person name="Li J."/>
            <person name="Zhao F."/>
            <person name="Cao W."/>
        </authorList>
    </citation>
    <scope>NUCLEOTIDE SEQUENCE</scope>
    <source>
        <strain evidence="3">Rmic-2018</strain>
        <tissue evidence="3">Larvae</tissue>
    </source>
</reference>
<dbReference type="Proteomes" id="UP000821866">
    <property type="component" value="Chromosome 1"/>
</dbReference>
<keyword evidence="1" id="KW-0812">Transmembrane</keyword>
<accession>A0A9J6F0B1</accession>
<dbReference type="Pfam" id="PF02932">
    <property type="entry name" value="Neur_chan_memb"/>
    <property type="match status" value="1"/>
</dbReference>
<feature type="domain" description="Neurotransmitter-gated ion-channel transmembrane" evidence="2">
    <location>
        <begin position="22"/>
        <end position="92"/>
    </location>
</feature>
<keyword evidence="4" id="KW-1185">Reference proteome</keyword>
<feature type="transmembrane region" description="Helical" evidence="1">
    <location>
        <begin position="38"/>
        <end position="58"/>
    </location>
</feature>
<keyword evidence="1" id="KW-1133">Transmembrane helix</keyword>
<reference evidence="3" key="1">
    <citation type="journal article" date="2020" name="Cell">
        <title>Large-Scale Comparative Analyses of Tick Genomes Elucidate Their Genetic Diversity and Vector Capacities.</title>
        <authorList>
            <consortium name="Tick Genome and Microbiome Consortium (TIGMIC)"/>
            <person name="Jia N."/>
            <person name="Wang J."/>
            <person name="Shi W."/>
            <person name="Du L."/>
            <person name="Sun Y."/>
            <person name="Zhan W."/>
            <person name="Jiang J.F."/>
            <person name="Wang Q."/>
            <person name="Zhang B."/>
            <person name="Ji P."/>
            <person name="Bell-Sakyi L."/>
            <person name="Cui X.M."/>
            <person name="Yuan T.T."/>
            <person name="Jiang B.G."/>
            <person name="Yang W.F."/>
            <person name="Lam T.T."/>
            <person name="Chang Q.C."/>
            <person name="Ding S.J."/>
            <person name="Wang X.J."/>
            <person name="Zhu J.G."/>
            <person name="Ruan X.D."/>
            <person name="Zhao L."/>
            <person name="Wei J.T."/>
            <person name="Ye R.Z."/>
            <person name="Que T.C."/>
            <person name="Du C.H."/>
            <person name="Zhou Y.H."/>
            <person name="Cheng J.X."/>
            <person name="Dai P.F."/>
            <person name="Guo W.B."/>
            <person name="Han X.H."/>
            <person name="Huang E.J."/>
            <person name="Li L.F."/>
            <person name="Wei W."/>
            <person name="Gao Y.C."/>
            <person name="Liu J.Z."/>
            <person name="Shao H.Z."/>
            <person name="Wang X."/>
            <person name="Wang C.C."/>
            <person name="Yang T.C."/>
            <person name="Huo Q.B."/>
            <person name="Li W."/>
            <person name="Chen H.Y."/>
            <person name="Chen S.E."/>
            <person name="Zhou L.G."/>
            <person name="Ni X.B."/>
            <person name="Tian J.H."/>
            <person name="Sheng Y."/>
            <person name="Liu T."/>
            <person name="Pan Y.S."/>
            <person name="Xia L.Y."/>
            <person name="Li J."/>
            <person name="Zhao F."/>
            <person name="Cao W.C."/>
        </authorList>
    </citation>
    <scope>NUCLEOTIDE SEQUENCE</scope>
    <source>
        <strain evidence="3">Rmic-2018</strain>
    </source>
</reference>
<keyword evidence="1" id="KW-0472">Membrane</keyword>
<dbReference type="InterPro" id="IPR006029">
    <property type="entry name" value="Neurotrans-gated_channel_TM"/>
</dbReference>
<dbReference type="SUPFAM" id="SSF90112">
    <property type="entry name" value="Neurotransmitter-gated ion-channel transmembrane pore"/>
    <property type="match status" value="1"/>
</dbReference>
<evidence type="ECO:0000256" key="1">
    <source>
        <dbReference type="SAM" id="Phobius"/>
    </source>
</evidence>
<evidence type="ECO:0000313" key="4">
    <source>
        <dbReference type="Proteomes" id="UP000821866"/>
    </source>
</evidence>
<comment type="caution">
    <text evidence="3">The sequence shown here is derived from an EMBL/GenBank/DDBJ whole genome shotgun (WGS) entry which is preliminary data.</text>
</comment>
<dbReference type="VEuPathDB" id="VectorBase:LOC119184749"/>
<sequence length="117" mass="13332">MRRCRCRSRSAVADVLLLGAGRDHPAHVAGHALLGKYLVFTMILVTVSVLVTIAVLNVHFRSPSTHRMAPWVRRLFVHLMPRLLLMRPPQYRIEVSETPRSFKRTLCEQSLAHIISP</sequence>
<organism evidence="3 4">
    <name type="scientific">Rhipicephalus microplus</name>
    <name type="common">Cattle tick</name>
    <name type="synonym">Boophilus microplus</name>
    <dbReference type="NCBI Taxonomy" id="6941"/>
    <lineage>
        <taxon>Eukaryota</taxon>
        <taxon>Metazoa</taxon>
        <taxon>Ecdysozoa</taxon>
        <taxon>Arthropoda</taxon>
        <taxon>Chelicerata</taxon>
        <taxon>Arachnida</taxon>
        <taxon>Acari</taxon>
        <taxon>Parasitiformes</taxon>
        <taxon>Ixodida</taxon>
        <taxon>Ixodoidea</taxon>
        <taxon>Ixodidae</taxon>
        <taxon>Rhipicephalinae</taxon>
        <taxon>Rhipicephalus</taxon>
        <taxon>Boophilus</taxon>
    </lineage>
</organism>
<dbReference type="InterPro" id="IPR038050">
    <property type="entry name" value="Neuro_actylchol_rec"/>
</dbReference>
<dbReference type="GO" id="GO:0016020">
    <property type="term" value="C:membrane"/>
    <property type="evidence" value="ECO:0007669"/>
    <property type="project" value="InterPro"/>
</dbReference>
<dbReference type="InterPro" id="IPR036719">
    <property type="entry name" value="Neuro-gated_channel_TM_sf"/>
</dbReference>
<evidence type="ECO:0000313" key="3">
    <source>
        <dbReference type="EMBL" id="KAH8039935.1"/>
    </source>
</evidence>
<dbReference type="EMBL" id="JABSTU010000001">
    <property type="protein sequence ID" value="KAH8039935.1"/>
    <property type="molecule type" value="Genomic_DNA"/>
</dbReference>